<dbReference type="Pfam" id="PF01535">
    <property type="entry name" value="PPR"/>
    <property type="match status" value="8"/>
</dbReference>
<keyword evidence="1" id="KW-0677">Repeat</keyword>
<dbReference type="RefSeq" id="XP_021851265.1">
    <property type="nucleotide sequence ID" value="XM_021995573.2"/>
</dbReference>
<accession>A0A9R0JYM4</accession>
<dbReference type="FunFam" id="1.25.40.10:FF:000090">
    <property type="entry name" value="Pentatricopeptide repeat-containing protein, chloroplastic"/>
    <property type="match status" value="1"/>
</dbReference>
<dbReference type="InterPro" id="IPR046848">
    <property type="entry name" value="E_motif"/>
</dbReference>
<proteinExistence type="predicted"/>
<dbReference type="GeneID" id="110790808"/>
<feature type="repeat" description="PPR" evidence="2">
    <location>
        <begin position="262"/>
        <end position="296"/>
    </location>
</feature>
<evidence type="ECO:0000256" key="1">
    <source>
        <dbReference type="ARBA" id="ARBA00022737"/>
    </source>
</evidence>
<dbReference type="InterPro" id="IPR011990">
    <property type="entry name" value="TPR-like_helical_dom_sf"/>
</dbReference>
<dbReference type="NCBIfam" id="TIGR00756">
    <property type="entry name" value="PPR"/>
    <property type="match status" value="10"/>
</dbReference>
<dbReference type="Gene3D" id="1.25.40.10">
    <property type="entry name" value="Tetratricopeptide repeat domain"/>
    <property type="match status" value="5"/>
</dbReference>
<dbReference type="PANTHER" id="PTHR47926">
    <property type="entry name" value="PENTATRICOPEPTIDE REPEAT-CONTAINING PROTEIN"/>
    <property type="match status" value="1"/>
</dbReference>
<dbReference type="SUPFAM" id="SSF48452">
    <property type="entry name" value="TPR-like"/>
    <property type="match status" value="1"/>
</dbReference>
<sequence>MRLYCARNLAFSLSRTPTKLINRTFSTTLSDSQLVFSTFQRSNESQLLDCLAYGNLQYARQLLDEMRHRENQSPVITWTSVLTRFSKRGRVDEARTLFDIMPERNVVTCNAMLSGYVQSGKLSEACKFFEAMPVKNVVSWTCLLCGLMKYGMVEEGKALFEAMPEKNVVTWNSMVVGLVKNGDLEGGRLIFEIMPVRDSVSWNAMIGGYAENGTMEEAMELFDQMGGKDVNVITWTTLISGYCKAGEVWTAYGLFRRMPGKNVVSWTAMVGGFSWNSYYEEAILLALEMRRAGVKMNEETCISLAYACAGMGFPRLGMQLHAFIITNNFECLDQSGRLLNSLVYMYSRYGLMEYAYSIFEKNKNNWKTQSCNALINGYIQIEKLDKAEYVFNNMPFYDKISVTSMISGYFDVGEVAKAYELFNNMTDKDNIVWTVMISGYVQNELFLEAMCLFSEMWMQGVIPLQSTYSVLLGAAGAASHLEQGRQLHCLLIKTQLNLDLILENSLISMYGKCGQIGDSYQIFSNMDCKDLVSWNSMIMGFSSHGLADEALSLFNGMPKLLIKPNCVTFLGILSACSHAGLVKEGWLIYRAMNENYGVVPDLEHHICMINLLGRAGKVGEAEQFVLSLPPEQGVSVWGALLGVCRLGEGNTDIAGRIFERLLELDPLNAAAHVVHCNMLAAAGQYGEERMLRKEMRSKGVRKAPGLSWISSGKRTHVFLSGDKSTISR</sequence>
<dbReference type="PANTHER" id="PTHR47926:SF404">
    <property type="entry name" value="(PPR) REPEAT-CONTAINING PROTEIN, PUTATIVE-RELATED"/>
    <property type="match status" value="1"/>
</dbReference>
<evidence type="ECO:0000313" key="4">
    <source>
        <dbReference type="RefSeq" id="XP_021851265.1"/>
    </source>
</evidence>
<feature type="repeat" description="PPR" evidence="2">
    <location>
        <begin position="74"/>
        <end position="104"/>
    </location>
</feature>
<dbReference type="Proteomes" id="UP000813463">
    <property type="component" value="Chromosome 6"/>
</dbReference>
<protein>
    <submittedName>
        <fullName evidence="4">Pentatricopeptide repeat-containing protein At1g32415, mitochondrial</fullName>
    </submittedName>
</protein>
<feature type="repeat" description="PPR" evidence="2">
    <location>
        <begin position="429"/>
        <end position="463"/>
    </location>
</feature>
<dbReference type="Pfam" id="PF12854">
    <property type="entry name" value="PPR_1"/>
    <property type="match status" value="1"/>
</dbReference>
<evidence type="ECO:0000256" key="2">
    <source>
        <dbReference type="PROSITE-ProRule" id="PRU00708"/>
    </source>
</evidence>
<reference evidence="4" key="2">
    <citation type="submission" date="2025-08" db="UniProtKB">
        <authorList>
            <consortium name="RefSeq"/>
        </authorList>
    </citation>
    <scope>IDENTIFICATION</scope>
    <source>
        <tissue evidence="4">Leaf</tissue>
    </source>
</reference>
<feature type="repeat" description="PPR" evidence="2">
    <location>
        <begin position="398"/>
        <end position="428"/>
    </location>
</feature>
<dbReference type="AlphaFoldDB" id="A0A9R0JYM4"/>
<dbReference type="GO" id="GO:0003723">
    <property type="term" value="F:RNA binding"/>
    <property type="evidence" value="ECO:0007669"/>
    <property type="project" value="InterPro"/>
</dbReference>
<dbReference type="KEGG" id="soe:110790808"/>
<feature type="repeat" description="PPR" evidence="2">
    <location>
        <begin position="530"/>
        <end position="564"/>
    </location>
</feature>
<keyword evidence="3" id="KW-1185">Reference proteome</keyword>
<reference evidence="3" key="1">
    <citation type="journal article" date="2021" name="Nat. Commun.">
        <title>Genomic analyses provide insights into spinach domestication and the genetic basis of agronomic traits.</title>
        <authorList>
            <person name="Cai X."/>
            <person name="Sun X."/>
            <person name="Xu C."/>
            <person name="Sun H."/>
            <person name="Wang X."/>
            <person name="Ge C."/>
            <person name="Zhang Z."/>
            <person name="Wang Q."/>
            <person name="Fei Z."/>
            <person name="Jiao C."/>
            <person name="Wang Q."/>
        </authorList>
    </citation>
    <scope>NUCLEOTIDE SEQUENCE [LARGE SCALE GENOMIC DNA]</scope>
    <source>
        <strain evidence="3">cv. Varoflay</strain>
    </source>
</reference>
<dbReference type="PROSITE" id="PS51375">
    <property type="entry name" value="PPR"/>
    <property type="match status" value="8"/>
</dbReference>
<dbReference type="GO" id="GO:0009451">
    <property type="term" value="P:RNA modification"/>
    <property type="evidence" value="ECO:0007669"/>
    <property type="project" value="InterPro"/>
</dbReference>
<feature type="repeat" description="PPR" evidence="2">
    <location>
        <begin position="167"/>
        <end position="197"/>
    </location>
</feature>
<gene>
    <name evidence="4" type="primary">LOC110790808</name>
</gene>
<dbReference type="OrthoDB" id="757703at2759"/>
<feature type="repeat" description="PPR" evidence="2">
    <location>
        <begin position="105"/>
        <end position="139"/>
    </location>
</feature>
<dbReference type="InterPro" id="IPR046960">
    <property type="entry name" value="PPR_At4g14850-like_plant"/>
</dbReference>
<organism evidence="3 4">
    <name type="scientific">Spinacia oleracea</name>
    <name type="common">Spinach</name>
    <dbReference type="NCBI Taxonomy" id="3562"/>
    <lineage>
        <taxon>Eukaryota</taxon>
        <taxon>Viridiplantae</taxon>
        <taxon>Streptophyta</taxon>
        <taxon>Embryophyta</taxon>
        <taxon>Tracheophyta</taxon>
        <taxon>Spermatophyta</taxon>
        <taxon>Magnoliopsida</taxon>
        <taxon>eudicotyledons</taxon>
        <taxon>Gunneridae</taxon>
        <taxon>Pentapetalae</taxon>
        <taxon>Caryophyllales</taxon>
        <taxon>Chenopodiaceae</taxon>
        <taxon>Chenopodioideae</taxon>
        <taxon>Anserineae</taxon>
        <taxon>Spinacia</taxon>
    </lineage>
</organism>
<evidence type="ECO:0000313" key="3">
    <source>
        <dbReference type="Proteomes" id="UP000813463"/>
    </source>
</evidence>
<feature type="repeat" description="PPR" evidence="2">
    <location>
        <begin position="198"/>
        <end position="232"/>
    </location>
</feature>
<dbReference type="Pfam" id="PF20431">
    <property type="entry name" value="E_motif"/>
    <property type="match status" value="1"/>
</dbReference>
<name>A0A9R0JYM4_SPIOL</name>
<dbReference type="InterPro" id="IPR002885">
    <property type="entry name" value="PPR_rpt"/>
</dbReference>
<dbReference type="Pfam" id="PF13041">
    <property type="entry name" value="PPR_2"/>
    <property type="match status" value="2"/>
</dbReference>